<keyword evidence="1" id="KW-1133">Transmembrane helix</keyword>
<geneLocation type="mitochondrion" evidence="2"/>
<gene>
    <name evidence="2" type="primary">nad6</name>
</gene>
<keyword evidence="2" id="KW-0496">Mitochondrion</keyword>
<feature type="transmembrane region" description="Helical" evidence="1">
    <location>
        <begin position="122"/>
        <end position="141"/>
    </location>
</feature>
<evidence type="ECO:0000256" key="1">
    <source>
        <dbReference type="SAM" id="Phobius"/>
    </source>
</evidence>
<feature type="transmembrane region" description="Helical" evidence="1">
    <location>
        <begin position="42"/>
        <end position="64"/>
    </location>
</feature>
<dbReference type="AlphaFoldDB" id="Q8HQ07"/>
<sequence length="151" mass="17942">MMLMTFSFFMYLFSNHPMMIASMVISQCIFMASLISKKMVFSWFGFFIFIIYLGGILMLFSYIISLINSTEKIFKMNKFLYLTLISSFFFFLIKEEKSFLELSTNKFTKMIMSMYSLSSMKMSIYLMFFLPLIMVMVVFMTEMSKGTMRKI</sequence>
<protein>
    <submittedName>
        <fullName evidence="2">NADH dehydrogenase subunit 6</fullName>
    </submittedName>
</protein>
<dbReference type="EMBL" id="AF335993">
    <property type="protein sequence ID" value="AAN64181.1"/>
    <property type="molecule type" value="Genomic_DNA"/>
</dbReference>
<reference evidence="2" key="1">
    <citation type="journal article" date="2001" name="Mol. Biol. Evol.">
        <title>Increased rate of gene rearrangement in the mitochondrial genomes of three orders of hemipteroid insects.</title>
        <authorList>
            <person name="Shao R."/>
            <person name="Campbell N.J."/>
            <person name="Schmidt E.R."/>
            <person name="Barker S.C."/>
        </authorList>
    </citation>
    <scope>NUCLEOTIDE SEQUENCE</scope>
</reference>
<accession>Q8HQ07</accession>
<feature type="transmembrane region" description="Helical" evidence="1">
    <location>
        <begin position="76"/>
        <end position="93"/>
    </location>
</feature>
<evidence type="ECO:0000313" key="2">
    <source>
        <dbReference type="EMBL" id="AAN64181.1"/>
    </source>
</evidence>
<keyword evidence="1" id="KW-0472">Membrane</keyword>
<reference evidence="2" key="2">
    <citation type="journal article" date="2003" name="Mol. Biol. Evol.">
        <title>The highly rearranged mitochondrial genome of the plague thrips, Thrips imaginis (Insecta: Thysanoptera): convergence of two novel gene boundaries and an extraordinary arrangement of rRNA genes.</title>
        <authorList>
            <person name="Shao R."/>
            <person name="Barker S.C."/>
        </authorList>
    </citation>
    <scope>NUCLEOTIDE SEQUENCE</scope>
</reference>
<proteinExistence type="predicted"/>
<organism evidence="2">
    <name type="scientific">Thrips imaginis</name>
    <name type="common">Plague thrips</name>
    <dbReference type="NCBI Taxonomy" id="159957"/>
    <lineage>
        <taxon>Eukaryota</taxon>
        <taxon>Metazoa</taxon>
        <taxon>Ecdysozoa</taxon>
        <taxon>Arthropoda</taxon>
        <taxon>Hexapoda</taxon>
        <taxon>Insecta</taxon>
        <taxon>Pterygota</taxon>
        <taxon>Neoptera</taxon>
        <taxon>Paraneoptera</taxon>
        <taxon>Thysanoptera</taxon>
        <taxon>Terebrantia</taxon>
        <taxon>Thripoidea</taxon>
        <taxon>Thripidae</taxon>
        <taxon>Thrips</taxon>
    </lineage>
</organism>
<name>Q8HQ07_THRIM</name>
<keyword evidence="1" id="KW-0812">Transmembrane</keyword>